<evidence type="ECO:0000256" key="1">
    <source>
        <dbReference type="SAM" id="MobiDB-lite"/>
    </source>
</evidence>
<feature type="region of interest" description="Disordered" evidence="1">
    <location>
        <begin position="151"/>
        <end position="173"/>
    </location>
</feature>
<feature type="compositionally biased region" description="Low complexity" evidence="1">
    <location>
        <begin position="33"/>
        <end position="47"/>
    </location>
</feature>
<protein>
    <recommendedName>
        <fullName evidence="4">Ig-like domain-containing protein</fullName>
    </recommendedName>
</protein>
<accession>A0AAU8K712</accession>
<dbReference type="KEGG" id="kcm:ABWK59_31000"/>
<evidence type="ECO:0000313" key="3">
    <source>
        <dbReference type="EMBL" id="XCM83038.1"/>
    </source>
</evidence>
<dbReference type="RefSeq" id="WP_354643973.1">
    <property type="nucleotide sequence ID" value="NZ_CP159872.1"/>
</dbReference>
<reference evidence="3" key="1">
    <citation type="submission" date="2024-06" db="EMBL/GenBank/DDBJ databases">
        <title>The genome sequences of Kitasatospora sp. strain HUAS MG31.</title>
        <authorList>
            <person name="Mo P."/>
        </authorList>
    </citation>
    <scope>NUCLEOTIDE SEQUENCE</scope>
    <source>
        <strain evidence="3">HUAS MG31</strain>
    </source>
</reference>
<sequence length="429" mass="42910">MTTNQPQPSEDPRAQSATPLRLGPVPHAEAKAKLTAAAAEAEQAAEPAPAPAPEPQPEVDGGTLTLGKGAVVDPESTVKLGASAPVPADGGTLTLGKGAVVDPESTVKLGASAPVPADGGTLTLGQVAADVDSTVRLAGKSPAGDGTIRLGRAAAADPDSTVRLPGGQGVGAEASTVRLPGAQGVGAEASTVRLPGSRATGPGASAAAGAVGAGTAAAAAEAGAVRDGATIGFGPSESASPAAEGFESATFLDPEVWPTRTPAEEDLRRFGPGVPPQAAAVWHGSTTTIQQPIEPPKRRRKGRWVVLPLVLALLAAGAWFGWQRFGRPTAVAAATVSSDAAGPACDGTAVITGTLETTGGEGNVTYRWVRSDGTTSEVLTQHVPSGHHRTDVILRWTFQGQGTMDATATLEVLTPTVRSASTTFPYDCP</sequence>
<keyword evidence="2" id="KW-0472">Membrane</keyword>
<proteinExistence type="predicted"/>
<dbReference type="AlphaFoldDB" id="A0AAU8K712"/>
<evidence type="ECO:0008006" key="4">
    <source>
        <dbReference type="Google" id="ProtNLM"/>
    </source>
</evidence>
<feature type="region of interest" description="Disordered" evidence="1">
    <location>
        <begin position="1"/>
        <end position="69"/>
    </location>
</feature>
<feature type="transmembrane region" description="Helical" evidence="2">
    <location>
        <begin position="304"/>
        <end position="322"/>
    </location>
</feature>
<name>A0AAU8K712_9ACTN</name>
<organism evidence="3">
    <name type="scientific">Kitasatospora camelliae</name>
    <dbReference type="NCBI Taxonomy" id="3156397"/>
    <lineage>
        <taxon>Bacteria</taxon>
        <taxon>Bacillati</taxon>
        <taxon>Actinomycetota</taxon>
        <taxon>Actinomycetes</taxon>
        <taxon>Kitasatosporales</taxon>
        <taxon>Streptomycetaceae</taxon>
        <taxon>Kitasatospora</taxon>
    </lineage>
</organism>
<dbReference type="EMBL" id="CP159872">
    <property type="protein sequence ID" value="XCM83038.1"/>
    <property type="molecule type" value="Genomic_DNA"/>
</dbReference>
<evidence type="ECO:0000256" key="2">
    <source>
        <dbReference type="SAM" id="Phobius"/>
    </source>
</evidence>
<gene>
    <name evidence="3" type="ORF">ABWK59_31000</name>
</gene>
<keyword evidence="2" id="KW-1133">Transmembrane helix</keyword>
<keyword evidence="2" id="KW-0812">Transmembrane</keyword>